<name>A0A9W6PNH6_9ACTN</name>
<proteinExistence type="predicted"/>
<dbReference type="AlphaFoldDB" id="A0A9W6PNH6"/>
<gene>
    <name evidence="2" type="ORF">Kpho01_75200</name>
</gene>
<accession>A0A9W6PNH6</accession>
<evidence type="ECO:0000313" key="3">
    <source>
        <dbReference type="Proteomes" id="UP001165143"/>
    </source>
</evidence>
<organism evidence="2 3">
    <name type="scientific">Kitasatospora phosalacinea</name>
    <dbReference type="NCBI Taxonomy" id="2065"/>
    <lineage>
        <taxon>Bacteria</taxon>
        <taxon>Bacillati</taxon>
        <taxon>Actinomycetota</taxon>
        <taxon>Actinomycetes</taxon>
        <taxon>Kitasatosporales</taxon>
        <taxon>Streptomycetaceae</taxon>
        <taxon>Kitasatospora</taxon>
    </lineage>
</organism>
<reference evidence="2" key="1">
    <citation type="submission" date="2023-02" db="EMBL/GenBank/DDBJ databases">
        <title>Kitasatospora phosalacinea NBRC 14362.</title>
        <authorList>
            <person name="Ichikawa N."/>
            <person name="Sato H."/>
            <person name="Tonouchi N."/>
        </authorList>
    </citation>
    <scope>NUCLEOTIDE SEQUENCE</scope>
    <source>
        <strain evidence="2">NBRC 14362</strain>
    </source>
</reference>
<dbReference type="EMBL" id="BSRX01000087">
    <property type="protein sequence ID" value="GLW59510.1"/>
    <property type="molecule type" value="Genomic_DNA"/>
</dbReference>
<sequence>MEEEDFEMDESRAPRGLEGGPGESGRGGVERRSAGRGRRAGWRWEAWRSPGRMRGQMAAAVVGGLSRSAACSRDSHSHVQCRSTEVEPGPQLAIKAKRLFSV</sequence>
<dbReference type="Proteomes" id="UP001165143">
    <property type="component" value="Unassembled WGS sequence"/>
</dbReference>
<evidence type="ECO:0000256" key="1">
    <source>
        <dbReference type="SAM" id="MobiDB-lite"/>
    </source>
</evidence>
<comment type="caution">
    <text evidence="2">The sequence shown here is derived from an EMBL/GenBank/DDBJ whole genome shotgun (WGS) entry which is preliminary data.</text>
</comment>
<protein>
    <submittedName>
        <fullName evidence="2">Uncharacterized protein</fullName>
    </submittedName>
</protein>
<feature type="region of interest" description="Disordered" evidence="1">
    <location>
        <begin position="1"/>
        <end position="41"/>
    </location>
</feature>
<feature type="compositionally biased region" description="Gly residues" evidence="1">
    <location>
        <begin position="17"/>
        <end position="27"/>
    </location>
</feature>
<evidence type="ECO:0000313" key="2">
    <source>
        <dbReference type="EMBL" id="GLW59510.1"/>
    </source>
</evidence>